<sequence>MSGMGDRPFEGVSMRPFRRLSDELQGLQGGGRPLRICLVTSEILGPVRNGGIGTATSGLVDHLSGDGHQVTVLFTSVEHGVPACDEKDWPHWVSALARRNVELAHIPHGGDYRMWRRKSWLVKEFLAEREFDVVYFNEHHGSGYYALAAKRAGLTPFARQTHCVITHGSIEWVINTNDQGINRPSDLEMIGLERRSAEWADVVLGPSEYLLREYESYGWRLPERTYTQPYPFQDLGVEPDPSSANIDELVFFGRLEPRKGLWLFCEALDHLGDRLRGHRVTFMGRMTEIGSIPSAAFILERSARWPFQVRLLTRFGQAEALDYLRRPGRLAVMPSLADNSPCVVYECMGNRIPFVTTSGSGAEELIHPDCRDRVMVEPNVRALSDRLRDILDHGAGFAWPRFDAAENLRTWSTWSGWLGSRIEEPDGFALDEEPPLPPDEQRTLLVTIDAGLSTLGGLSEQVGLHLQRFGPSVRHVVLTSRLGPARKLLDETLSPVFSADGVDGRTIGADSIGSLLEAIGSCDVVFFTDAEHEVLPTFFVAAMVALARTGAAIVSCVSAERRVPDGALEIAELPCGDLPAAGGLGLPIGSSVWAARSEEILGELTPEMFHRSETGELIDAAPLGQALMHRIMTSDRDVLLIPSVGAVRRREVGAFRQRRHWYQGAQEAAEALRLCPIVHPDGLAWLGLNAAQSTKAVEEETLAGFAQDSGHPINLVRQTGRSVADLAMLSAALSRPDQAIRLQAGWDSDLHASAVLLDVAQRTAEARRPVDLRAGLLALRSGSSTPASAMEMPPETASHDFRDRLIAAIARQRSADQRERSDPRFLAAEDATWRNLSMESVGGFLTDGSQGPFSDIFQIDPAADYGVVSLAAGRPARSGRLTFIDVLLAGHERIVADLSLGRSLPVQTCLSVIDQATGGTIAKAEAQDLGQGVLRLAADLHGVFGVVAVSLVFEARSDTLRLPFGFRLNRFLID</sequence>
<reference evidence="2 3" key="1">
    <citation type="submission" date="2019-06" db="EMBL/GenBank/DDBJ databases">
        <title>YIM 131921 draft genome.</title>
        <authorList>
            <person name="Jiang L."/>
        </authorList>
    </citation>
    <scope>NUCLEOTIDE SEQUENCE [LARGE SCALE GENOMIC DNA]</scope>
    <source>
        <strain evidence="2 3">YIM 131921</strain>
    </source>
</reference>
<protein>
    <submittedName>
        <fullName evidence="2">Glycosyltransferase family 4 protein</fullName>
    </submittedName>
</protein>
<organism evidence="2 3">
    <name type="scientific">Rubellimicrobium rubrum</name>
    <dbReference type="NCBI Taxonomy" id="2585369"/>
    <lineage>
        <taxon>Bacteria</taxon>
        <taxon>Pseudomonadati</taxon>
        <taxon>Pseudomonadota</taxon>
        <taxon>Alphaproteobacteria</taxon>
        <taxon>Rhodobacterales</taxon>
        <taxon>Roseobacteraceae</taxon>
        <taxon>Rubellimicrobium</taxon>
    </lineage>
</organism>
<dbReference type="InterPro" id="IPR050194">
    <property type="entry name" value="Glycosyltransferase_grp1"/>
</dbReference>
<dbReference type="EMBL" id="VDFU01000026">
    <property type="protein sequence ID" value="TNC47408.1"/>
    <property type="molecule type" value="Genomic_DNA"/>
</dbReference>
<dbReference type="Proteomes" id="UP000305887">
    <property type="component" value="Unassembled WGS sequence"/>
</dbReference>
<dbReference type="Pfam" id="PF13579">
    <property type="entry name" value="Glyco_trans_4_4"/>
    <property type="match status" value="1"/>
</dbReference>
<dbReference type="SUPFAM" id="SSF53756">
    <property type="entry name" value="UDP-Glycosyltransferase/glycogen phosphorylase"/>
    <property type="match status" value="1"/>
</dbReference>
<name>A0A5C4MNK3_9RHOB</name>
<comment type="caution">
    <text evidence="2">The sequence shown here is derived from an EMBL/GenBank/DDBJ whole genome shotgun (WGS) entry which is preliminary data.</text>
</comment>
<evidence type="ECO:0000313" key="3">
    <source>
        <dbReference type="Proteomes" id="UP000305887"/>
    </source>
</evidence>
<dbReference type="Gene3D" id="3.40.50.2000">
    <property type="entry name" value="Glycogen Phosphorylase B"/>
    <property type="match status" value="2"/>
</dbReference>
<dbReference type="Pfam" id="PF13692">
    <property type="entry name" value="Glyco_trans_1_4"/>
    <property type="match status" value="1"/>
</dbReference>
<gene>
    <name evidence="2" type="ORF">FHG66_16820</name>
</gene>
<evidence type="ECO:0000313" key="2">
    <source>
        <dbReference type="EMBL" id="TNC47408.1"/>
    </source>
</evidence>
<dbReference type="GO" id="GO:0016757">
    <property type="term" value="F:glycosyltransferase activity"/>
    <property type="evidence" value="ECO:0007669"/>
    <property type="project" value="TreeGrafter"/>
</dbReference>
<dbReference type="PANTHER" id="PTHR45947:SF3">
    <property type="entry name" value="SULFOQUINOVOSYL TRANSFERASE SQD2"/>
    <property type="match status" value="1"/>
</dbReference>
<dbReference type="PANTHER" id="PTHR45947">
    <property type="entry name" value="SULFOQUINOVOSYL TRANSFERASE SQD2"/>
    <property type="match status" value="1"/>
</dbReference>
<dbReference type="AlphaFoldDB" id="A0A5C4MNK3"/>
<dbReference type="OrthoDB" id="5291101at2"/>
<keyword evidence="3" id="KW-1185">Reference proteome</keyword>
<proteinExistence type="predicted"/>
<keyword evidence="2" id="KW-0808">Transferase</keyword>
<dbReference type="InterPro" id="IPR028098">
    <property type="entry name" value="Glyco_trans_4-like_N"/>
</dbReference>
<evidence type="ECO:0000259" key="1">
    <source>
        <dbReference type="Pfam" id="PF13579"/>
    </source>
</evidence>
<feature type="domain" description="Glycosyltransferase subfamily 4-like N-terminal" evidence="1">
    <location>
        <begin position="50"/>
        <end position="220"/>
    </location>
</feature>
<accession>A0A5C4MNK3</accession>
<dbReference type="CDD" id="cd03801">
    <property type="entry name" value="GT4_PimA-like"/>
    <property type="match status" value="1"/>
</dbReference>